<organism evidence="1 2">
    <name type="scientific">Rhynchosporium agropyri</name>
    <dbReference type="NCBI Taxonomy" id="914238"/>
    <lineage>
        <taxon>Eukaryota</taxon>
        <taxon>Fungi</taxon>
        <taxon>Dikarya</taxon>
        <taxon>Ascomycota</taxon>
        <taxon>Pezizomycotina</taxon>
        <taxon>Leotiomycetes</taxon>
        <taxon>Helotiales</taxon>
        <taxon>Ploettnerulaceae</taxon>
        <taxon>Rhynchosporium</taxon>
    </lineage>
</organism>
<gene>
    <name evidence="1" type="ORF">RAG0_15484</name>
</gene>
<keyword evidence="2" id="KW-1185">Reference proteome</keyword>
<proteinExistence type="predicted"/>
<dbReference type="AlphaFoldDB" id="A0A1E1LLC9"/>
<evidence type="ECO:0000313" key="1">
    <source>
        <dbReference type="EMBL" id="CZT11317.1"/>
    </source>
</evidence>
<sequence length="57" mass="6549">MCSIHLSIDTFPEQCIISSLVIQGISTQTLEIWRYTEYYSPNTIAKNLLLKPYSPAR</sequence>
<name>A0A1E1LLC9_9HELO</name>
<dbReference type="Proteomes" id="UP000178912">
    <property type="component" value="Unassembled WGS sequence"/>
</dbReference>
<reference evidence="2" key="1">
    <citation type="submission" date="2016-03" db="EMBL/GenBank/DDBJ databases">
        <authorList>
            <person name="Guldener U."/>
        </authorList>
    </citation>
    <scope>NUCLEOTIDE SEQUENCE [LARGE SCALE GENOMIC DNA]</scope>
    <source>
        <strain evidence="2">04CH-RAC-A.6.1</strain>
    </source>
</reference>
<protein>
    <submittedName>
        <fullName evidence="1">Uncharacterized protein</fullName>
    </submittedName>
</protein>
<accession>A0A1E1LLC9</accession>
<dbReference type="EMBL" id="FJUX01000139">
    <property type="protein sequence ID" value="CZT11317.1"/>
    <property type="molecule type" value="Genomic_DNA"/>
</dbReference>
<evidence type="ECO:0000313" key="2">
    <source>
        <dbReference type="Proteomes" id="UP000178912"/>
    </source>
</evidence>